<dbReference type="RefSeq" id="WP_113934517.1">
    <property type="nucleotide sequence ID" value="NZ_JACCEU010000006.1"/>
</dbReference>
<evidence type="ECO:0000313" key="4">
    <source>
        <dbReference type="Proteomes" id="UP000253628"/>
    </source>
</evidence>
<dbReference type="Proteomes" id="UP000253628">
    <property type="component" value="Unassembled WGS sequence"/>
</dbReference>
<dbReference type="InterPro" id="IPR011006">
    <property type="entry name" value="CheY-like_superfamily"/>
</dbReference>
<dbReference type="OrthoDB" id="9794397at2"/>
<comment type="caution">
    <text evidence="3">The sequence shown here is derived from an EMBL/GenBank/DDBJ whole genome shotgun (WGS) entry which is preliminary data.</text>
</comment>
<dbReference type="GO" id="GO:0006355">
    <property type="term" value="P:regulation of DNA-templated transcription"/>
    <property type="evidence" value="ECO:0007669"/>
    <property type="project" value="InterPro"/>
</dbReference>
<accession>A0A366H3A9</accession>
<dbReference type="PRINTS" id="PR00038">
    <property type="entry name" value="HTHLUXR"/>
</dbReference>
<sequence>MNTLSEPILFITHDDAVWQHWRQIDHSRWRPARGNSLQDLQRWRSQGHSLVLLDQNLPRLPSWDDAAWDGHLHLMQLLVASTRPNDAEAAHVLGAGASGYLHAYSPTDVINRALNSVQAGSIWAGRSLVARLLREVNYRVPGESAWTGGLTPREIEVARHAAQGRSNPEIAQMLNISERTVRAHMSAVFEKLGVNDRLLLALKVHGIQ</sequence>
<dbReference type="CDD" id="cd06170">
    <property type="entry name" value="LuxR_C_like"/>
    <property type="match status" value="1"/>
</dbReference>
<dbReference type="InterPro" id="IPR000792">
    <property type="entry name" value="Tscrpt_reg_LuxR_C"/>
</dbReference>
<evidence type="ECO:0000313" key="3">
    <source>
        <dbReference type="EMBL" id="RBP36442.1"/>
    </source>
</evidence>
<proteinExistence type="predicted"/>
<dbReference type="PANTHER" id="PTHR43214:SF38">
    <property type="entry name" value="NITRATE_NITRITE RESPONSE REGULATOR PROTEIN NARL"/>
    <property type="match status" value="1"/>
</dbReference>
<dbReference type="PROSITE" id="PS50043">
    <property type="entry name" value="HTH_LUXR_2"/>
    <property type="match status" value="1"/>
</dbReference>
<dbReference type="EMBL" id="QNRQ01000012">
    <property type="protein sequence ID" value="RBP36442.1"/>
    <property type="molecule type" value="Genomic_DNA"/>
</dbReference>
<dbReference type="SUPFAM" id="SSF52172">
    <property type="entry name" value="CheY-like"/>
    <property type="match status" value="1"/>
</dbReference>
<dbReference type="InterPro" id="IPR016032">
    <property type="entry name" value="Sig_transdc_resp-reg_C-effctor"/>
</dbReference>
<dbReference type="Pfam" id="PF00196">
    <property type="entry name" value="GerE"/>
    <property type="match status" value="1"/>
</dbReference>
<evidence type="ECO:0000259" key="2">
    <source>
        <dbReference type="PROSITE" id="PS50043"/>
    </source>
</evidence>
<keyword evidence="4" id="KW-1185">Reference proteome</keyword>
<organism evidence="3 4">
    <name type="scientific">Eoetvoesiella caeni</name>
    <dbReference type="NCBI Taxonomy" id="645616"/>
    <lineage>
        <taxon>Bacteria</taxon>
        <taxon>Pseudomonadati</taxon>
        <taxon>Pseudomonadota</taxon>
        <taxon>Betaproteobacteria</taxon>
        <taxon>Burkholderiales</taxon>
        <taxon>Alcaligenaceae</taxon>
        <taxon>Eoetvoesiella</taxon>
    </lineage>
</organism>
<gene>
    <name evidence="3" type="ORF">DFR37_11221</name>
</gene>
<reference evidence="3 4" key="1">
    <citation type="submission" date="2018-06" db="EMBL/GenBank/DDBJ databases">
        <title>Genomic Encyclopedia of Type Strains, Phase IV (KMG-IV): sequencing the most valuable type-strain genomes for metagenomic binning, comparative biology and taxonomic classification.</title>
        <authorList>
            <person name="Goeker M."/>
        </authorList>
    </citation>
    <scope>NUCLEOTIDE SEQUENCE [LARGE SCALE GENOMIC DNA]</scope>
    <source>
        <strain evidence="3 4">DSM 25520</strain>
    </source>
</reference>
<name>A0A366H3A9_9BURK</name>
<dbReference type="PROSITE" id="PS00622">
    <property type="entry name" value="HTH_LUXR_1"/>
    <property type="match status" value="1"/>
</dbReference>
<dbReference type="Gene3D" id="3.40.50.2300">
    <property type="match status" value="1"/>
</dbReference>
<evidence type="ECO:0000256" key="1">
    <source>
        <dbReference type="ARBA" id="ARBA00023125"/>
    </source>
</evidence>
<keyword evidence="1 3" id="KW-0238">DNA-binding</keyword>
<feature type="domain" description="HTH luxR-type" evidence="2">
    <location>
        <begin position="143"/>
        <end position="208"/>
    </location>
</feature>
<dbReference type="InterPro" id="IPR039420">
    <property type="entry name" value="WalR-like"/>
</dbReference>
<dbReference type="GO" id="GO:0003677">
    <property type="term" value="F:DNA binding"/>
    <property type="evidence" value="ECO:0007669"/>
    <property type="project" value="UniProtKB-KW"/>
</dbReference>
<dbReference type="PANTHER" id="PTHR43214">
    <property type="entry name" value="TWO-COMPONENT RESPONSE REGULATOR"/>
    <property type="match status" value="1"/>
</dbReference>
<dbReference type="AlphaFoldDB" id="A0A366H3A9"/>
<dbReference type="SUPFAM" id="SSF46894">
    <property type="entry name" value="C-terminal effector domain of the bipartite response regulators"/>
    <property type="match status" value="1"/>
</dbReference>
<dbReference type="SMART" id="SM00421">
    <property type="entry name" value="HTH_LUXR"/>
    <property type="match status" value="1"/>
</dbReference>
<protein>
    <submittedName>
        <fullName evidence="3">DNA-binding NarL/FixJ family response regulator</fullName>
    </submittedName>
</protein>